<gene>
    <name evidence="2" type="ORF">NLU13_3937</name>
</gene>
<accession>A0AA39L865</accession>
<keyword evidence="1" id="KW-0560">Oxidoreductase</keyword>
<dbReference type="GO" id="GO:0016491">
    <property type="term" value="F:oxidoreductase activity"/>
    <property type="evidence" value="ECO:0007669"/>
    <property type="project" value="UniProtKB-KW"/>
</dbReference>
<proteinExistence type="predicted"/>
<dbReference type="EMBL" id="JAPDFR010000003">
    <property type="protein sequence ID" value="KAK0387692.1"/>
    <property type="molecule type" value="Genomic_DNA"/>
</dbReference>
<comment type="caution">
    <text evidence="2">The sequence shown here is derived from an EMBL/GenBank/DDBJ whole genome shotgun (WGS) entry which is preliminary data.</text>
</comment>
<dbReference type="InterPro" id="IPR052228">
    <property type="entry name" value="Sec_Metab_Biosynth_Oxidored"/>
</dbReference>
<name>A0AA39L865_SARSR</name>
<evidence type="ECO:0000313" key="3">
    <source>
        <dbReference type="Proteomes" id="UP001175261"/>
    </source>
</evidence>
<evidence type="ECO:0000256" key="1">
    <source>
        <dbReference type="ARBA" id="ARBA00023002"/>
    </source>
</evidence>
<keyword evidence="3" id="KW-1185">Reference proteome</keyword>
<dbReference type="AlphaFoldDB" id="A0AA39L865"/>
<sequence length="280" mass="30706">MVTLKHVQASNSRVAQSLPAGLVAVFAGATSGIGELALKSFAKYTNRPKIYFIGRSQGADTSEGLRYLMAVTYYSRMRMALNLLPLLEAAHSIRRVVSPQCAGFEGTLYLDHIADGKVPLRDARPHLATLVTLGLEALARRSPTVSFIHNFPGAVKTNLIRPEDGIVMRMMNLWFQFTLRNKWVPFEEVGERHAWLCLSEQYPGKEARGSEGGVILDGSDVARGIDGVKGSGVYSIDAEGESTGEDIVEILRKYREDGSVDSVWKDLDSQFKRITGSVSA</sequence>
<dbReference type="PANTHER" id="PTHR47534:SF3">
    <property type="entry name" value="ALCOHOL DEHYDROGENASE-LIKE C-TERMINAL DOMAIN-CONTAINING PROTEIN"/>
    <property type="match status" value="1"/>
</dbReference>
<dbReference type="PANTHER" id="PTHR47534">
    <property type="entry name" value="YALI0E05731P"/>
    <property type="match status" value="1"/>
</dbReference>
<organism evidence="2 3">
    <name type="scientific">Sarocladium strictum</name>
    <name type="common">Black bundle disease fungus</name>
    <name type="synonym">Acremonium strictum</name>
    <dbReference type="NCBI Taxonomy" id="5046"/>
    <lineage>
        <taxon>Eukaryota</taxon>
        <taxon>Fungi</taxon>
        <taxon>Dikarya</taxon>
        <taxon>Ascomycota</taxon>
        <taxon>Pezizomycotina</taxon>
        <taxon>Sordariomycetes</taxon>
        <taxon>Hypocreomycetidae</taxon>
        <taxon>Hypocreales</taxon>
        <taxon>Sarocladiaceae</taxon>
        <taxon>Sarocladium</taxon>
    </lineage>
</organism>
<reference evidence="2" key="1">
    <citation type="submission" date="2022-10" db="EMBL/GenBank/DDBJ databases">
        <title>Determination and structural analysis of whole genome sequence of Sarocladium strictum F4-1.</title>
        <authorList>
            <person name="Hu L."/>
            <person name="Jiang Y."/>
        </authorList>
    </citation>
    <scope>NUCLEOTIDE SEQUENCE</scope>
    <source>
        <strain evidence="2">F4-1</strain>
    </source>
</reference>
<evidence type="ECO:0000313" key="2">
    <source>
        <dbReference type="EMBL" id="KAK0387692.1"/>
    </source>
</evidence>
<dbReference type="Proteomes" id="UP001175261">
    <property type="component" value="Unassembled WGS sequence"/>
</dbReference>
<protein>
    <submittedName>
        <fullName evidence="2">Uncharacterized protein</fullName>
    </submittedName>
</protein>